<evidence type="ECO:0000256" key="1">
    <source>
        <dbReference type="ARBA" id="ARBA00004651"/>
    </source>
</evidence>
<dbReference type="Proteomes" id="UP000185744">
    <property type="component" value="Unassembled WGS sequence"/>
</dbReference>
<keyword evidence="4 7" id="KW-0812">Transmembrane</keyword>
<dbReference type="EMBL" id="MSDW01000001">
    <property type="protein sequence ID" value="OKY78848.1"/>
    <property type="molecule type" value="Genomic_DNA"/>
</dbReference>
<evidence type="ECO:0000256" key="3">
    <source>
        <dbReference type="ARBA" id="ARBA00022475"/>
    </source>
</evidence>
<feature type="transmembrane region" description="Helical" evidence="7">
    <location>
        <begin position="237"/>
        <end position="257"/>
    </location>
</feature>
<gene>
    <name evidence="9" type="ORF">BTN85_1351</name>
</gene>
<evidence type="ECO:0000259" key="8">
    <source>
        <dbReference type="PROSITE" id="PS50928"/>
    </source>
</evidence>
<dbReference type="GO" id="GO:0055085">
    <property type="term" value="P:transmembrane transport"/>
    <property type="evidence" value="ECO:0007669"/>
    <property type="project" value="InterPro"/>
</dbReference>
<dbReference type="PANTHER" id="PTHR30151:SF0">
    <property type="entry name" value="ABC TRANSPORTER PERMEASE PROTEIN MJ0413-RELATED"/>
    <property type="match status" value="1"/>
</dbReference>
<feature type="transmembrane region" description="Helical" evidence="7">
    <location>
        <begin position="87"/>
        <end position="107"/>
    </location>
</feature>
<keyword evidence="10" id="KW-1185">Reference proteome</keyword>
<reference evidence="9" key="1">
    <citation type="submission" date="2016-12" db="EMBL/GenBank/DDBJ databases">
        <title>Discovery of methanogenic haloarchaea.</title>
        <authorList>
            <person name="Sorokin D.Y."/>
            <person name="Makarova K.S."/>
            <person name="Abbas B."/>
            <person name="Ferrer M."/>
            <person name="Golyshin P.N."/>
        </authorList>
    </citation>
    <scope>NUCLEOTIDE SEQUENCE [LARGE SCALE GENOMIC DNA]</scope>
    <source>
        <strain evidence="9">HMET1</strain>
    </source>
</reference>
<keyword evidence="3" id="KW-1003">Cell membrane</keyword>
<evidence type="ECO:0000256" key="5">
    <source>
        <dbReference type="ARBA" id="ARBA00022989"/>
    </source>
</evidence>
<name>A0A1Q6DWZ2_METT1</name>
<comment type="subcellular location">
    <subcellularLocation>
        <location evidence="1 7">Cell membrane</location>
        <topology evidence="1 7">Multi-pass membrane protein</topology>
    </subcellularLocation>
</comment>
<evidence type="ECO:0000256" key="7">
    <source>
        <dbReference type="RuleBase" id="RU363032"/>
    </source>
</evidence>
<dbReference type="GO" id="GO:0005886">
    <property type="term" value="C:plasma membrane"/>
    <property type="evidence" value="ECO:0007669"/>
    <property type="project" value="UniProtKB-SubCell"/>
</dbReference>
<evidence type="ECO:0000313" key="9">
    <source>
        <dbReference type="EMBL" id="OKY78848.1"/>
    </source>
</evidence>
<keyword evidence="6 7" id="KW-0472">Membrane</keyword>
<dbReference type="PANTHER" id="PTHR30151">
    <property type="entry name" value="ALKANE SULFONATE ABC TRANSPORTER-RELATED, MEMBRANE SUBUNIT"/>
    <property type="match status" value="1"/>
</dbReference>
<sequence>MDIPDLPKKYRSTIRRISSILLFIVIWHILVVSADKGIYTIPGLEFGSIPTPIETWNGFIESIGTTRTGPVVRYGIEYHILYSLRRVLIAFIFSLIVGIPIGLGIGYSKTIRDLFEPIIELSRHVPPIAWIPLTLFIISIGWFRPVFIVFIGIVFPLVLNTVYGVQNTNERFVEIAKTLGANKYQVLLKVVIPASIPSIMTGARVGLGIGWMTIVAAEMIIESRIGIGYMIWQTGEIGHYPSMIAAMIVTGIVGFSMDRGIRLLKSKIWT</sequence>
<dbReference type="Pfam" id="PF00528">
    <property type="entry name" value="BPD_transp_1"/>
    <property type="match status" value="1"/>
</dbReference>
<dbReference type="SUPFAM" id="SSF161098">
    <property type="entry name" value="MetI-like"/>
    <property type="match status" value="1"/>
</dbReference>
<evidence type="ECO:0000313" key="10">
    <source>
        <dbReference type="Proteomes" id="UP000185744"/>
    </source>
</evidence>
<keyword evidence="5 7" id="KW-1133">Transmembrane helix</keyword>
<dbReference type="STRING" id="1903181.BTN85_1351"/>
<comment type="similarity">
    <text evidence="7">Belongs to the binding-protein-dependent transport system permease family.</text>
</comment>
<comment type="caution">
    <text evidence="9">The sequence shown here is derived from an EMBL/GenBank/DDBJ whole genome shotgun (WGS) entry which is preliminary data.</text>
</comment>
<dbReference type="Gene3D" id="1.10.3720.10">
    <property type="entry name" value="MetI-like"/>
    <property type="match status" value="1"/>
</dbReference>
<organism evidence="9 10">
    <name type="scientific">Methanohalarchaeum thermophilum</name>
    <dbReference type="NCBI Taxonomy" id="1903181"/>
    <lineage>
        <taxon>Archaea</taxon>
        <taxon>Methanobacteriati</taxon>
        <taxon>Methanobacteriota</taxon>
        <taxon>Methanonatronarchaeia</taxon>
        <taxon>Methanonatronarchaeales</taxon>
        <taxon>Methanonatronarchaeaceae</taxon>
        <taxon>Candidatus Methanohalarchaeum</taxon>
    </lineage>
</organism>
<evidence type="ECO:0000256" key="4">
    <source>
        <dbReference type="ARBA" id="ARBA00022692"/>
    </source>
</evidence>
<feature type="domain" description="ABC transmembrane type-1" evidence="8">
    <location>
        <begin position="80"/>
        <end position="261"/>
    </location>
</feature>
<dbReference type="AlphaFoldDB" id="A0A1Q6DWZ2"/>
<protein>
    <submittedName>
        <fullName evidence="9">ABC-type nitrate/sulfonate/bicarbonate transport system permease component</fullName>
    </submittedName>
</protein>
<proteinExistence type="inferred from homology"/>
<evidence type="ECO:0000256" key="2">
    <source>
        <dbReference type="ARBA" id="ARBA00022448"/>
    </source>
</evidence>
<accession>A0A1Q6DWZ2</accession>
<dbReference type="FunFam" id="1.10.3720.10:FF:000003">
    <property type="entry name" value="Aliphatic sulfonate ABC transporter permease"/>
    <property type="match status" value="1"/>
</dbReference>
<evidence type="ECO:0000256" key="6">
    <source>
        <dbReference type="ARBA" id="ARBA00023136"/>
    </source>
</evidence>
<dbReference type="InterPro" id="IPR000515">
    <property type="entry name" value="MetI-like"/>
</dbReference>
<feature type="transmembrane region" description="Helical" evidence="7">
    <location>
        <begin position="20"/>
        <end position="41"/>
    </location>
</feature>
<feature type="transmembrane region" description="Helical" evidence="7">
    <location>
        <begin position="128"/>
        <end position="155"/>
    </location>
</feature>
<keyword evidence="2 7" id="KW-0813">Transport</keyword>
<dbReference type="InParanoid" id="A0A1Q6DWZ2"/>
<dbReference type="InterPro" id="IPR035906">
    <property type="entry name" value="MetI-like_sf"/>
</dbReference>
<dbReference type="CDD" id="cd06261">
    <property type="entry name" value="TM_PBP2"/>
    <property type="match status" value="1"/>
</dbReference>
<dbReference type="PROSITE" id="PS50928">
    <property type="entry name" value="ABC_TM1"/>
    <property type="match status" value="1"/>
</dbReference>